<name>A0A2X0Q893_BROTH</name>
<feature type="transmembrane region" description="Helical" evidence="1">
    <location>
        <begin position="33"/>
        <end position="53"/>
    </location>
</feature>
<protein>
    <submittedName>
        <fullName evidence="2">Uncharacterized protein</fullName>
    </submittedName>
</protein>
<keyword evidence="1" id="KW-0472">Membrane</keyword>
<sequence>MKDIWLGAITMGSVTMSGEIFFTIPTENPQRIIFFVGEGIVMLIIYFSLTAIIDKIKKKNS</sequence>
<dbReference type="EMBL" id="OUNC01000028">
    <property type="protein sequence ID" value="SPP28971.1"/>
    <property type="molecule type" value="Genomic_DNA"/>
</dbReference>
<reference evidence="3" key="1">
    <citation type="submission" date="2018-04" db="EMBL/GenBank/DDBJ databases">
        <authorList>
            <person name="Illikoud N."/>
        </authorList>
    </citation>
    <scope>NUCLEOTIDE SEQUENCE [LARGE SCALE GENOMIC DNA]</scope>
</reference>
<dbReference type="GeneID" id="66536299"/>
<evidence type="ECO:0000313" key="2">
    <source>
        <dbReference type="EMBL" id="SPP28971.1"/>
    </source>
</evidence>
<gene>
    <name evidence="2" type="ORF">BTBSAS_340006</name>
</gene>
<organism evidence="2 3">
    <name type="scientific">Brochothrix thermosphacta</name>
    <name type="common">Microbacterium thermosphactum</name>
    <dbReference type="NCBI Taxonomy" id="2756"/>
    <lineage>
        <taxon>Bacteria</taxon>
        <taxon>Bacillati</taxon>
        <taxon>Bacillota</taxon>
        <taxon>Bacilli</taxon>
        <taxon>Bacillales</taxon>
        <taxon>Listeriaceae</taxon>
        <taxon>Brochothrix</taxon>
    </lineage>
</organism>
<evidence type="ECO:0000256" key="1">
    <source>
        <dbReference type="SAM" id="Phobius"/>
    </source>
</evidence>
<proteinExistence type="predicted"/>
<accession>A0A2X0Q893</accession>
<dbReference type="AlphaFoldDB" id="A0A2X0Q893"/>
<dbReference type="RefSeq" id="WP_029092473.1">
    <property type="nucleotide sequence ID" value="NZ_CBCPHX010000001.1"/>
</dbReference>
<dbReference type="Proteomes" id="UP000270190">
    <property type="component" value="Unassembled WGS sequence"/>
</dbReference>
<evidence type="ECO:0000313" key="3">
    <source>
        <dbReference type="Proteomes" id="UP000270190"/>
    </source>
</evidence>
<keyword evidence="1" id="KW-0812">Transmembrane</keyword>
<keyword evidence="1" id="KW-1133">Transmembrane helix</keyword>